<dbReference type="NCBIfam" id="NF040572">
    <property type="entry name" value="heme_bind_FMP"/>
    <property type="match status" value="1"/>
</dbReference>
<keyword evidence="3" id="KW-1185">Reference proteome</keyword>
<organism evidence="2 3">
    <name type="scientific">Seminavis robusta</name>
    <dbReference type="NCBI Taxonomy" id="568900"/>
    <lineage>
        <taxon>Eukaryota</taxon>
        <taxon>Sar</taxon>
        <taxon>Stramenopiles</taxon>
        <taxon>Ochrophyta</taxon>
        <taxon>Bacillariophyta</taxon>
        <taxon>Bacillariophyceae</taxon>
        <taxon>Bacillariophycidae</taxon>
        <taxon>Naviculales</taxon>
        <taxon>Naviculaceae</taxon>
        <taxon>Seminavis</taxon>
    </lineage>
</organism>
<reference evidence="2" key="1">
    <citation type="submission" date="2020-06" db="EMBL/GenBank/DDBJ databases">
        <authorList>
            <consortium name="Plant Systems Biology data submission"/>
        </authorList>
    </citation>
    <scope>NUCLEOTIDE SEQUENCE</scope>
    <source>
        <strain evidence="2">D6</strain>
    </source>
</reference>
<accession>A0A9N8EZ28</accession>
<dbReference type="InterPro" id="IPR047975">
    <property type="entry name" value="Heme_bind_FMP"/>
</dbReference>
<dbReference type="Proteomes" id="UP001153069">
    <property type="component" value="Unassembled WGS sequence"/>
</dbReference>
<feature type="region of interest" description="Disordered" evidence="1">
    <location>
        <begin position="1"/>
        <end position="22"/>
    </location>
</feature>
<gene>
    <name evidence="2" type="ORF">SEMRO_2173_G317590.1</name>
</gene>
<evidence type="ECO:0000313" key="3">
    <source>
        <dbReference type="Proteomes" id="UP001153069"/>
    </source>
</evidence>
<dbReference type="Gene3D" id="2.40.128.20">
    <property type="match status" value="1"/>
</dbReference>
<dbReference type="InterPro" id="IPR012674">
    <property type="entry name" value="Calycin"/>
</dbReference>
<sequence>MVSNKDDPGPRSFQLTPPISTTGTRRSLLSGLVSSVPFFGSRVNAETSVPTQQKNGLGPLADLVGTWTGEQGINIVAVPSRRSNPSDFGKFELIVRPYRETLTITPIEGPVRNRGGNLDQFVGAVAYEQTVTATDHHPETIHVENGMLFYLEDIQNYSDGSPVLTKEETPLYSVARSASIPHGNSALLLGTHRKYRGPPSIHYISALPPNIGSKAPPEFVRPYYRPLNIANPNEYLQRAVSAQTILETTQFSMDSRNSGIVSNVPFLTSRADTTGFQCDFWLERVQQQDTAARKSSLQLQYSQVIDIDFHKPIVSSPDEDDGSLIRWPHVTVNTLVKQE</sequence>
<dbReference type="EMBL" id="CAICTM010002171">
    <property type="protein sequence ID" value="CAB9528211.1"/>
    <property type="molecule type" value="Genomic_DNA"/>
</dbReference>
<proteinExistence type="predicted"/>
<protein>
    <recommendedName>
        <fullName evidence="4">DUF1794 domain-containing protein</fullName>
    </recommendedName>
</protein>
<dbReference type="AlphaFoldDB" id="A0A9N8EZ28"/>
<evidence type="ECO:0000256" key="1">
    <source>
        <dbReference type="SAM" id="MobiDB-lite"/>
    </source>
</evidence>
<comment type="caution">
    <text evidence="2">The sequence shown here is derived from an EMBL/GenBank/DDBJ whole genome shotgun (WGS) entry which is preliminary data.</text>
</comment>
<name>A0A9N8EZ28_9STRA</name>
<dbReference type="OrthoDB" id="10611931at2759"/>
<feature type="compositionally biased region" description="Polar residues" evidence="1">
    <location>
        <begin position="13"/>
        <end position="22"/>
    </location>
</feature>
<evidence type="ECO:0000313" key="2">
    <source>
        <dbReference type="EMBL" id="CAB9528211.1"/>
    </source>
</evidence>
<evidence type="ECO:0008006" key="4">
    <source>
        <dbReference type="Google" id="ProtNLM"/>
    </source>
</evidence>
<dbReference type="SUPFAM" id="SSF50814">
    <property type="entry name" value="Lipocalins"/>
    <property type="match status" value="1"/>
</dbReference>